<comment type="similarity">
    <text evidence="3">Belongs to the acetyltransferase family. NAA40 subfamily.</text>
</comment>
<dbReference type="PANTHER" id="PTHR20531:SF1">
    <property type="entry name" value="N-ALPHA-ACETYLTRANSFERASE 40"/>
    <property type="match status" value="1"/>
</dbReference>
<evidence type="ECO:0000256" key="10">
    <source>
        <dbReference type="ARBA" id="ARBA00047821"/>
    </source>
</evidence>
<keyword evidence="14" id="KW-1185">Reference proteome</keyword>
<evidence type="ECO:0000256" key="6">
    <source>
        <dbReference type="ARBA" id="ARBA00022490"/>
    </source>
</evidence>
<dbReference type="Pfam" id="PF00583">
    <property type="entry name" value="Acetyltransf_1"/>
    <property type="match status" value="1"/>
</dbReference>
<proteinExistence type="inferred from homology"/>
<feature type="domain" description="N-acetyltransferase" evidence="12">
    <location>
        <begin position="77"/>
        <end position="224"/>
    </location>
</feature>
<name>A0A7J7JDN0_BUGNE</name>
<dbReference type="GO" id="GO:0043998">
    <property type="term" value="F:histone H2A acetyltransferase activity"/>
    <property type="evidence" value="ECO:0007669"/>
    <property type="project" value="InterPro"/>
</dbReference>
<evidence type="ECO:0000256" key="4">
    <source>
        <dbReference type="ARBA" id="ARBA00012950"/>
    </source>
</evidence>
<sequence>MFCAVTYQFKGKNNEKHKLRREQRKEEAKKIADEQSLVNAANSVKNPLHLLIPHFHKYDRNGVNVTIECGFAKDWPEDIQQWGFEITRRNMKDLYGKEWKDKEKRAELLEDTAQYLVAKQEGEPVAFCHFRFDMDFDLAVLYCYEIQLEEKVQRKGLGRFLMQLMELMAFKTQMRKVVLTVFHDNKAAMSFYKSRLNYGVDETSPSAVEAEWEVNYEILSKTIKLQSK</sequence>
<dbReference type="InterPro" id="IPR000182">
    <property type="entry name" value="GNAT_dom"/>
</dbReference>
<evidence type="ECO:0000259" key="12">
    <source>
        <dbReference type="PROSITE" id="PS51186"/>
    </source>
</evidence>
<evidence type="ECO:0000256" key="1">
    <source>
        <dbReference type="ARBA" id="ARBA00004123"/>
    </source>
</evidence>
<keyword evidence="8" id="KW-0539">Nucleus</keyword>
<accession>A0A7J7JDN0</accession>
<comment type="catalytic activity">
    <reaction evidence="10">
        <text>N-terminal L-seryl-[histone H2A] + acetyl-CoA = N-terminal N(alpha)-acetyl-L-seryl-[histone H2A] + CoA + H(+)</text>
        <dbReference type="Rhea" id="RHEA:50600"/>
        <dbReference type="Rhea" id="RHEA-COMP:12742"/>
        <dbReference type="Rhea" id="RHEA-COMP:12744"/>
        <dbReference type="ChEBI" id="CHEBI:15378"/>
        <dbReference type="ChEBI" id="CHEBI:57287"/>
        <dbReference type="ChEBI" id="CHEBI:57288"/>
        <dbReference type="ChEBI" id="CHEBI:64738"/>
        <dbReference type="ChEBI" id="CHEBI:83690"/>
        <dbReference type="EC" id="2.3.1.257"/>
    </reaction>
</comment>
<dbReference type="PANTHER" id="PTHR20531">
    <property type="entry name" value="N-ALPHA-ACETYLTRANSFERASE 40"/>
    <property type="match status" value="1"/>
</dbReference>
<evidence type="ECO:0000313" key="14">
    <source>
        <dbReference type="Proteomes" id="UP000593567"/>
    </source>
</evidence>
<dbReference type="GO" id="GO:0010485">
    <property type="term" value="F:histone H4 acetyltransferase activity"/>
    <property type="evidence" value="ECO:0007669"/>
    <property type="project" value="InterPro"/>
</dbReference>
<reference evidence="13" key="1">
    <citation type="submission" date="2020-06" db="EMBL/GenBank/DDBJ databases">
        <title>Draft genome of Bugula neritina, a colonial animal packing powerful symbionts and potential medicines.</title>
        <authorList>
            <person name="Rayko M."/>
        </authorList>
    </citation>
    <scope>NUCLEOTIDE SEQUENCE [LARGE SCALE GENOMIC DNA]</scope>
    <source>
        <strain evidence="13">Kwan_BN1</strain>
    </source>
</reference>
<evidence type="ECO:0000256" key="2">
    <source>
        <dbReference type="ARBA" id="ARBA00004496"/>
    </source>
</evidence>
<comment type="caution">
    <text evidence="13">The sequence shown here is derived from an EMBL/GenBank/DDBJ whole genome shotgun (WGS) entry which is preliminary data.</text>
</comment>
<dbReference type="PROSITE" id="PS51186">
    <property type="entry name" value="GNAT"/>
    <property type="match status" value="1"/>
</dbReference>
<gene>
    <name evidence="13" type="ORF">EB796_017987</name>
</gene>
<evidence type="ECO:0000256" key="9">
    <source>
        <dbReference type="ARBA" id="ARBA00023315"/>
    </source>
</evidence>
<dbReference type="OrthoDB" id="424551at2759"/>
<dbReference type="EC" id="2.3.1.257" evidence="4"/>
<dbReference type="Proteomes" id="UP000593567">
    <property type="component" value="Unassembled WGS sequence"/>
</dbReference>
<evidence type="ECO:0000313" key="13">
    <source>
        <dbReference type="EMBL" id="KAF6023721.1"/>
    </source>
</evidence>
<protein>
    <recommendedName>
        <fullName evidence="5">N-alpha-acetyltransferase 40</fullName>
        <ecNumber evidence="4">2.3.1.257</ecNumber>
    </recommendedName>
</protein>
<dbReference type="GO" id="GO:1990189">
    <property type="term" value="F:protein N-terminal-serine acetyltransferase activity"/>
    <property type="evidence" value="ECO:0007669"/>
    <property type="project" value="UniProtKB-EC"/>
</dbReference>
<dbReference type="EMBL" id="VXIV02002674">
    <property type="protein sequence ID" value="KAF6023721.1"/>
    <property type="molecule type" value="Genomic_DNA"/>
</dbReference>
<organism evidence="13 14">
    <name type="scientific">Bugula neritina</name>
    <name type="common">Brown bryozoan</name>
    <name type="synonym">Sertularia neritina</name>
    <dbReference type="NCBI Taxonomy" id="10212"/>
    <lineage>
        <taxon>Eukaryota</taxon>
        <taxon>Metazoa</taxon>
        <taxon>Spiralia</taxon>
        <taxon>Lophotrochozoa</taxon>
        <taxon>Bryozoa</taxon>
        <taxon>Gymnolaemata</taxon>
        <taxon>Cheilostomatida</taxon>
        <taxon>Flustrina</taxon>
        <taxon>Buguloidea</taxon>
        <taxon>Bugulidae</taxon>
        <taxon>Bugula</taxon>
    </lineage>
</organism>
<dbReference type="Gene3D" id="3.40.630.30">
    <property type="match status" value="1"/>
</dbReference>
<dbReference type="GO" id="GO:0005737">
    <property type="term" value="C:cytoplasm"/>
    <property type="evidence" value="ECO:0007669"/>
    <property type="project" value="UniProtKB-SubCell"/>
</dbReference>
<evidence type="ECO:0000256" key="3">
    <source>
        <dbReference type="ARBA" id="ARBA00008870"/>
    </source>
</evidence>
<comment type="subcellular location">
    <subcellularLocation>
        <location evidence="2">Cytoplasm</location>
    </subcellularLocation>
    <subcellularLocation>
        <location evidence="1">Nucleus</location>
    </subcellularLocation>
</comment>
<dbReference type="SUPFAM" id="SSF55729">
    <property type="entry name" value="Acyl-CoA N-acyltransferases (Nat)"/>
    <property type="match status" value="1"/>
</dbReference>
<keyword evidence="9" id="KW-0012">Acyltransferase</keyword>
<keyword evidence="6" id="KW-0963">Cytoplasm</keyword>
<evidence type="ECO:0000256" key="8">
    <source>
        <dbReference type="ARBA" id="ARBA00023242"/>
    </source>
</evidence>
<comment type="catalytic activity">
    <reaction evidence="11">
        <text>N-terminal L-seryl-[histone H4] + acetyl-CoA = N-terminal N(alpha)-acetyl-L-seryl-[histone H4] + CoA + H(+)</text>
        <dbReference type="Rhea" id="RHEA:50596"/>
        <dbReference type="Rhea" id="RHEA-COMP:12740"/>
        <dbReference type="Rhea" id="RHEA-COMP:12743"/>
        <dbReference type="ChEBI" id="CHEBI:15378"/>
        <dbReference type="ChEBI" id="CHEBI:57287"/>
        <dbReference type="ChEBI" id="CHEBI:57288"/>
        <dbReference type="ChEBI" id="CHEBI:64738"/>
        <dbReference type="ChEBI" id="CHEBI:83690"/>
        <dbReference type="EC" id="2.3.1.257"/>
    </reaction>
</comment>
<dbReference type="InterPro" id="IPR039949">
    <property type="entry name" value="NAA40"/>
</dbReference>
<dbReference type="CDD" id="cd04301">
    <property type="entry name" value="NAT_SF"/>
    <property type="match status" value="1"/>
</dbReference>
<dbReference type="AlphaFoldDB" id="A0A7J7JDN0"/>
<keyword evidence="7" id="KW-0808">Transferase</keyword>
<evidence type="ECO:0000256" key="11">
    <source>
        <dbReference type="ARBA" id="ARBA00049524"/>
    </source>
</evidence>
<dbReference type="GO" id="GO:0005634">
    <property type="term" value="C:nucleus"/>
    <property type="evidence" value="ECO:0007669"/>
    <property type="project" value="UniProtKB-SubCell"/>
</dbReference>
<evidence type="ECO:0000256" key="5">
    <source>
        <dbReference type="ARBA" id="ARBA00015043"/>
    </source>
</evidence>
<evidence type="ECO:0000256" key="7">
    <source>
        <dbReference type="ARBA" id="ARBA00022679"/>
    </source>
</evidence>
<dbReference type="InterPro" id="IPR016181">
    <property type="entry name" value="Acyl_CoA_acyltransferase"/>
</dbReference>